<name>A0A8S5U025_9CAUD</name>
<proteinExistence type="predicted"/>
<reference evidence="1" key="1">
    <citation type="journal article" date="2021" name="Proc. Natl. Acad. Sci. U.S.A.">
        <title>A Catalog of Tens of Thousands of Viruses from Human Metagenomes Reveals Hidden Associations with Chronic Diseases.</title>
        <authorList>
            <person name="Tisza M.J."/>
            <person name="Buck C.B."/>
        </authorList>
    </citation>
    <scope>NUCLEOTIDE SEQUENCE</scope>
    <source>
        <strain evidence="1">CtCuC1</strain>
    </source>
</reference>
<evidence type="ECO:0000313" key="1">
    <source>
        <dbReference type="EMBL" id="DAF87783.1"/>
    </source>
</evidence>
<accession>A0A8S5U025</accession>
<protein>
    <recommendedName>
        <fullName evidence="2">Terminase small subunit</fullName>
    </recommendedName>
</protein>
<evidence type="ECO:0008006" key="2">
    <source>
        <dbReference type="Google" id="ProtNLM"/>
    </source>
</evidence>
<sequence length="169" mass="19586">MRKRPELAWERQPGESEEAYAAFTDYYKNPKRSQKKTAKAVGKSEALIYRWSVRWHWSERAREYDNALVREDYLATIDEIRKMNRKQAVIGVLLQTKGVAALQKLKPEKLNAKELIQFLIQGTNIERRARLSDVSIQNKKKAQEESSTEYADDGLSAALETAAKKVWKQ</sequence>
<organism evidence="1">
    <name type="scientific">Myoviridae sp. ctCuC1</name>
    <dbReference type="NCBI Taxonomy" id="2825055"/>
    <lineage>
        <taxon>Viruses</taxon>
        <taxon>Duplodnaviria</taxon>
        <taxon>Heunggongvirae</taxon>
        <taxon>Uroviricota</taxon>
        <taxon>Caudoviricetes</taxon>
    </lineage>
</organism>
<dbReference type="EMBL" id="BK015968">
    <property type="protein sequence ID" value="DAF87783.1"/>
    <property type="molecule type" value="Genomic_DNA"/>
</dbReference>